<feature type="domain" description="F-box" evidence="2">
    <location>
        <begin position="1"/>
        <end position="49"/>
    </location>
</feature>
<sequence>ITLLPPELIHEIAWHLHPVDRVCLALTCKTLTSHILSAPLLSPTTWTRFSDHRYAGFLPESYSLILRLAHGWIPKDKLRYCSRCHKILPRDESYFRSRMSLKKTPRWNIKVRIEKEVWDGMSKRARYAQLLNDWCHTSVEDSSILCCDICRTKAIKETADGRADGNASRLLHYPPVQCPECLEKELTYVWRPPRQPWLRQKLGRILLAVYQPCEWVVCFICWCCFYGVRFAYRECKQCWRRWVAPGP</sequence>
<dbReference type="Proteomes" id="UP000027920">
    <property type="component" value="Unassembled WGS sequence"/>
</dbReference>
<dbReference type="CDD" id="cd09917">
    <property type="entry name" value="F-box_SF"/>
    <property type="match status" value="1"/>
</dbReference>
<organism evidence="3 4">
    <name type="scientific">Exophiala aquamarina CBS 119918</name>
    <dbReference type="NCBI Taxonomy" id="1182545"/>
    <lineage>
        <taxon>Eukaryota</taxon>
        <taxon>Fungi</taxon>
        <taxon>Dikarya</taxon>
        <taxon>Ascomycota</taxon>
        <taxon>Pezizomycotina</taxon>
        <taxon>Eurotiomycetes</taxon>
        <taxon>Chaetothyriomycetidae</taxon>
        <taxon>Chaetothyriales</taxon>
        <taxon>Herpotrichiellaceae</taxon>
        <taxon>Exophiala</taxon>
    </lineage>
</organism>
<evidence type="ECO:0000256" key="1">
    <source>
        <dbReference type="SAM" id="Phobius"/>
    </source>
</evidence>
<accession>A0A072PVD2</accession>
<comment type="caution">
    <text evidence="3">The sequence shown here is derived from an EMBL/GenBank/DDBJ whole genome shotgun (WGS) entry which is preliminary data.</text>
</comment>
<evidence type="ECO:0000313" key="4">
    <source>
        <dbReference type="Proteomes" id="UP000027920"/>
    </source>
</evidence>
<dbReference type="OrthoDB" id="4154756at2759"/>
<dbReference type="GeneID" id="25276192"/>
<name>A0A072PVD2_9EURO</name>
<feature type="non-terminal residue" evidence="3">
    <location>
        <position position="1"/>
    </location>
</feature>
<keyword evidence="1" id="KW-0812">Transmembrane</keyword>
<dbReference type="InterPro" id="IPR001810">
    <property type="entry name" value="F-box_dom"/>
</dbReference>
<proteinExistence type="predicted"/>
<feature type="transmembrane region" description="Helical" evidence="1">
    <location>
        <begin position="214"/>
        <end position="232"/>
    </location>
</feature>
<dbReference type="InterPro" id="IPR036047">
    <property type="entry name" value="F-box-like_dom_sf"/>
</dbReference>
<keyword evidence="1" id="KW-1133">Transmembrane helix</keyword>
<dbReference type="STRING" id="1182545.A0A072PVD2"/>
<dbReference type="RefSeq" id="XP_013265858.1">
    <property type="nucleotide sequence ID" value="XM_013410404.1"/>
</dbReference>
<protein>
    <recommendedName>
        <fullName evidence="2">F-box domain-containing protein</fullName>
    </recommendedName>
</protein>
<dbReference type="SUPFAM" id="SSF81383">
    <property type="entry name" value="F-box domain"/>
    <property type="match status" value="1"/>
</dbReference>
<keyword evidence="4" id="KW-1185">Reference proteome</keyword>
<dbReference type="AlphaFoldDB" id="A0A072PVD2"/>
<dbReference type="PROSITE" id="PS50181">
    <property type="entry name" value="FBOX"/>
    <property type="match status" value="1"/>
</dbReference>
<dbReference type="EMBL" id="AMGV01000001">
    <property type="protein sequence ID" value="KEF63268.1"/>
    <property type="molecule type" value="Genomic_DNA"/>
</dbReference>
<dbReference type="VEuPathDB" id="FungiDB:A1O9_01245"/>
<dbReference type="HOGENOM" id="CLU_074142_0_0_1"/>
<reference evidence="3 4" key="1">
    <citation type="submission" date="2013-03" db="EMBL/GenBank/DDBJ databases">
        <title>The Genome Sequence of Exophiala aquamarina CBS 119918.</title>
        <authorList>
            <consortium name="The Broad Institute Genomics Platform"/>
            <person name="Cuomo C."/>
            <person name="de Hoog S."/>
            <person name="Gorbushina A."/>
            <person name="Walker B."/>
            <person name="Young S.K."/>
            <person name="Zeng Q."/>
            <person name="Gargeya S."/>
            <person name="Fitzgerald M."/>
            <person name="Haas B."/>
            <person name="Abouelleil A."/>
            <person name="Allen A.W."/>
            <person name="Alvarado L."/>
            <person name="Arachchi H.M."/>
            <person name="Berlin A.M."/>
            <person name="Chapman S.B."/>
            <person name="Gainer-Dewar J."/>
            <person name="Goldberg J."/>
            <person name="Griggs A."/>
            <person name="Gujja S."/>
            <person name="Hansen M."/>
            <person name="Howarth C."/>
            <person name="Imamovic A."/>
            <person name="Ireland A."/>
            <person name="Larimer J."/>
            <person name="McCowan C."/>
            <person name="Murphy C."/>
            <person name="Pearson M."/>
            <person name="Poon T.W."/>
            <person name="Priest M."/>
            <person name="Roberts A."/>
            <person name="Saif S."/>
            <person name="Shea T."/>
            <person name="Sisk P."/>
            <person name="Sykes S."/>
            <person name="Wortman J."/>
            <person name="Nusbaum C."/>
            <person name="Birren B."/>
        </authorList>
    </citation>
    <scope>NUCLEOTIDE SEQUENCE [LARGE SCALE GENOMIC DNA]</scope>
    <source>
        <strain evidence="3 4">CBS 119918</strain>
    </source>
</reference>
<evidence type="ECO:0000313" key="3">
    <source>
        <dbReference type="EMBL" id="KEF63268.1"/>
    </source>
</evidence>
<dbReference type="Pfam" id="PF00646">
    <property type="entry name" value="F-box"/>
    <property type="match status" value="1"/>
</dbReference>
<keyword evidence="1" id="KW-0472">Membrane</keyword>
<feature type="non-terminal residue" evidence="3">
    <location>
        <position position="247"/>
    </location>
</feature>
<evidence type="ECO:0000259" key="2">
    <source>
        <dbReference type="PROSITE" id="PS50181"/>
    </source>
</evidence>
<gene>
    <name evidence="3" type="ORF">A1O9_01245</name>
</gene>